<protein>
    <submittedName>
        <fullName evidence="1">Jg9063 protein</fullName>
    </submittedName>
</protein>
<evidence type="ECO:0000313" key="1">
    <source>
        <dbReference type="EMBL" id="CAH2241945.1"/>
    </source>
</evidence>
<dbReference type="AlphaFoldDB" id="A0A8S4RWZ8"/>
<keyword evidence="2" id="KW-1185">Reference proteome</keyword>
<accession>A0A8S4RWZ8</accession>
<dbReference type="Proteomes" id="UP000838756">
    <property type="component" value="Unassembled WGS sequence"/>
</dbReference>
<gene>
    <name evidence="1" type="primary">jg9063</name>
    <name evidence="1" type="ORF">PAEG_LOCUS18325</name>
</gene>
<comment type="caution">
    <text evidence="1">The sequence shown here is derived from an EMBL/GenBank/DDBJ whole genome shotgun (WGS) entry which is preliminary data.</text>
</comment>
<sequence>MDSPIRRHTFEIWCMYFGHITQRNPEILEELLVAGKEEGKRPRVRSPIRWANQISRLGTPFHIALHHAADRSRLRNVMRDKIFRGSLPKAVRLTVQEELVKDHFLSESADL</sequence>
<dbReference type="OrthoDB" id="7490433at2759"/>
<dbReference type="EMBL" id="CAKXAJ010025603">
    <property type="protein sequence ID" value="CAH2241945.1"/>
    <property type="molecule type" value="Genomic_DNA"/>
</dbReference>
<name>A0A8S4RWZ8_9NEOP</name>
<organism evidence="1 2">
    <name type="scientific">Pararge aegeria aegeria</name>
    <dbReference type="NCBI Taxonomy" id="348720"/>
    <lineage>
        <taxon>Eukaryota</taxon>
        <taxon>Metazoa</taxon>
        <taxon>Ecdysozoa</taxon>
        <taxon>Arthropoda</taxon>
        <taxon>Hexapoda</taxon>
        <taxon>Insecta</taxon>
        <taxon>Pterygota</taxon>
        <taxon>Neoptera</taxon>
        <taxon>Endopterygota</taxon>
        <taxon>Lepidoptera</taxon>
        <taxon>Glossata</taxon>
        <taxon>Ditrysia</taxon>
        <taxon>Papilionoidea</taxon>
        <taxon>Nymphalidae</taxon>
        <taxon>Satyrinae</taxon>
        <taxon>Satyrini</taxon>
        <taxon>Parargina</taxon>
        <taxon>Pararge</taxon>
    </lineage>
</organism>
<evidence type="ECO:0000313" key="2">
    <source>
        <dbReference type="Proteomes" id="UP000838756"/>
    </source>
</evidence>
<proteinExistence type="predicted"/>
<reference evidence="1" key="1">
    <citation type="submission" date="2022-03" db="EMBL/GenBank/DDBJ databases">
        <authorList>
            <person name="Lindestad O."/>
        </authorList>
    </citation>
    <scope>NUCLEOTIDE SEQUENCE</scope>
</reference>